<accession>A0A392RVE6</accession>
<dbReference type="AlphaFoldDB" id="A0A392RVE6"/>
<name>A0A392RVE6_9FABA</name>
<dbReference type="Proteomes" id="UP000265520">
    <property type="component" value="Unassembled WGS sequence"/>
</dbReference>
<comment type="caution">
    <text evidence="1">The sequence shown here is derived from an EMBL/GenBank/DDBJ whole genome shotgun (WGS) entry which is preliminary data.</text>
</comment>
<organism evidence="1 2">
    <name type="scientific">Trifolium medium</name>
    <dbReference type="NCBI Taxonomy" id="97028"/>
    <lineage>
        <taxon>Eukaryota</taxon>
        <taxon>Viridiplantae</taxon>
        <taxon>Streptophyta</taxon>
        <taxon>Embryophyta</taxon>
        <taxon>Tracheophyta</taxon>
        <taxon>Spermatophyta</taxon>
        <taxon>Magnoliopsida</taxon>
        <taxon>eudicotyledons</taxon>
        <taxon>Gunneridae</taxon>
        <taxon>Pentapetalae</taxon>
        <taxon>rosids</taxon>
        <taxon>fabids</taxon>
        <taxon>Fabales</taxon>
        <taxon>Fabaceae</taxon>
        <taxon>Papilionoideae</taxon>
        <taxon>50 kb inversion clade</taxon>
        <taxon>NPAAA clade</taxon>
        <taxon>Hologalegina</taxon>
        <taxon>IRL clade</taxon>
        <taxon>Trifolieae</taxon>
        <taxon>Trifolium</taxon>
    </lineage>
</organism>
<sequence>IIDDLEELKYFLTLVNELHNYSAQLSLQGFNFLGSLQIMKRRLAVDLPLVHAMEEADRRNHNAASALAHEMSLVKED</sequence>
<keyword evidence="2" id="KW-1185">Reference proteome</keyword>
<proteinExistence type="predicted"/>
<evidence type="ECO:0000313" key="2">
    <source>
        <dbReference type="Proteomes" id="UP000265520"/>
    </source>
</evidence>
<dbReference type="EMBL" id="LXQA010271501">
    <property type="protein sequence ID" value="MCI39770.1"/>
    <property type="molecule type" value="Genomic_DNA"/>
</dbReference>
<feature type="non-terminal residue" evidence="1">
    <location>
        <position position="1"/>
    </location>
</feature>
<evidence type="ECO:0000313" key="1">
    <source>
        <dbReference type="EMBL" id="MCI39770.1"/>
    </source>
</evidence>
<protein>
    <submittedName>
        <fullName evidence="1">Uncharacterized protein</fullName>
    </submittedName>
</protein>
<reference evidence="1 2" key="1">
    <citation type="journal article" date="2018" name="Front. Plant Sci.">
        <title>Red Clover (Trifolium pratense) and Zigzag Clover (T. medium) - A Picture of Genomic Similarities and Differences.</title>
        <authorList>
            <person name="Dluhosova J."/>
            <person name="Istvanek J."/>
            <person name="Nedelnik J."/>
            <person name="Repkova J."/>
        </authorList>
    </citation>
    <scope>NUCLEOTIDE SEQUENCE [LARGE SCALE GENOMIC DNA]</scope>
    <source>
        <strain evidence="2">cv. 10/8</strain>
        <tissue evidence="1">Leaf</tissue>
    </source>
</reference>